<evidence type="ECO:0000256" key="2">
    <source>
        <dbReference type="ARBA" id="ARBA00001946"/>
    </source>
</evidence>
<sequence>MELENIFDKLKEHTPTILGSERFSKYAVLLPLMKKEGEIHVLFEVRSLEMRRQPGEICFPGGRIDSNDSDEKGAAIRETVEELGIPKENIDNVYPIDYLISPYGMIVYPFVGWIERPEDIKVNPAEVGETFTVPLTFFLNSPPKIYNVNFKAEPEDDFPIDLLVGGENYQWRPRQLEEYFYLYEDKVIWGLTARILSHFIEVLHKS</sequence>
<comment type="cofactor">
    <cofactor evidence="1">
        <name>Mn(2+)</name>
        <dbReference type="ChEBI" id="CHEBI:29035"/>
    </cofactor>
</comment>
<reference evidence="8 9" key="1">
    <citation type="submission" date="2021-01" db="EMBL/GenBank/DDBJ databases">
        <title>Genomic Encyclopedia of Type Strains, Phase IV (KMG-IV): sequencing the most valuable type-strain genomes for metagenomic binning, comparative biology and taxonomic classification.</title>
        <authorList>
            <person name="Goeker M."/>
        </authorList>
    </citation>
    <scope>NUCLEOTIDE SEQUENCE [LARGE SCALE GENOMIC DNA]</scope>
    <source>
        <strain evidence="8 9">DSM 105482</strain>
    </source>
</reference>
<gene>
    <name evidence="8" type="ORF">JOC77_000530</name>
</gene>
<dbReference type="CDD" id="cd03426">
    <property type="entry name" value="NUDIX_CoAse_Nudt7"/>
    <property type="match status" value="1"/>
</dbReference>
<dbReference type="Gene3D" id="3.90.79.10">
    <property type="entry name" value="Nucleoside Triphosphate Pyrophosphohydrolase"/>
    <property type="match status" value="1"/>
</dbReference>
<keyword evidence="3" id="KW-0479">Metal-binding</keyword>
<evidence type="ECO:0000256" key="5">
    <source>
        <dbReference type="ARBA" id="ARBA00022842"/>
    </source>
</evidence>
<feature type="domain" description="Nudix hydrolase" evidence="7">
    <location>
        <begin position="23"/>
        <end position="156"/>
    </location>
</feature>
<dbReference type="SUPFAM" id="SSF55811">
    <property type="entry name" value="Nudix"/>
    <property type="match status" value="1"/>
</dbReference>
<accession>A0ABS2QDM6</accession>
<dbReference type="PANTHER" id="PTHR12992">
    <property type="entry name" value="NUDIX HYDROLASE"/>
    <property type="match status" value="1"/>
</dbReference>
<dbReference type="InterPro" id="IPR015797">
    <property type="entry name" value="NUDIX_hydrolase-like_dom_sf"/>
</dbReference>
<proteinExistence type="predicted"/>
<dbReference type="Proteomes" id="UP000823486">
    <property type="component" value="Unassembled WGS sequence"/>
</dbReference>
<dbReference type="RefSeq" id="WP_204538128.1">
    <property type="nucleotide sequence ID" value="NZ_JAFBFI010000002.1"/>
</dbReference>
<dbReference type="PROSITE" id="PS51462">
    <property type="entry name" value="NUDIX"/>
    <property type="match status" value="1"/>
</dbReference>
<dbReference type="InterPro" id="IPR045121">
    <property type="entry name" value="CoAse"/>
</dbReference>
<dbReference type="InterPro" id="IPR000086">
    <property type="entry name" value="NUDIX_hydrolase_dom"/>
</dbReference>
<evidence type="ECO:0000256" key="6">
    <source>
        <dbReference type="ARBA" id="ARBA00023211"/>
    </source>
</evidence>
<evidence type="ECO:0000256" key="1">
    <source>
        <dbReference type="ARBA" id="ARBA00001936"/>
    </source>
</evidence>
<evidence type="ECO:0000256" key="4">
    <source>
        <dbReference type="ARBA" id="ARBA00022801"/>
    </source>
</evidence>
<evidence type="ECO:0000259" key="7">
    <source>
        <dbReference type="PROSITE" id="PS51462"/>
    </source>
</evidence>
<evidence type="ECO:0000256" key="3">
    <source>
        <dbReference type="ARBA" id="ARBA00022723"/>
    </source>
</evidence>
<keyword evidence="9" id="KW-1185">Reference proteome</keyword>
<keyword evidence="4" id="KW-0378">Hydrolase</keyword>
<comment type="caution">
    <text evidence="8">The sequence shown here is derived from an EMBL/GenBank/DDBJ whole genome shotgun (WGS) entry which is preliminary data.</text>
</comment>
<keyword evidence="5" id="KW-0460">Magnesium</keyword>
<name>A0ABS2QDM6_9BACI</name>
<comment type="cofactor">
    <cofactor evidence="2">
        <name>Mg(2+)</name>
        <dbReference type="ChEBI" id="CHEBI:18420"/>
    </cofactor>
</comment>
<evidence type="ECO:0000313" key="9">
    <source>
        <dbReference type="Proteomes" id="UP000823486"/>
    </source>
</evidence>
<organism evidence="8 9">
    <name type="scientific">Peribacillus deserti</name>
    <dbReference type="NCBI Taxonomy" id="673318"/>
    <lineage>
        <taxon>Bacteria</taxon>
        <taxon>Bacillati</taxon>
        <taxon>Bacillota</taxon>
        <taxon>Bacilli</taxon>
        <taxon>Bacillales</taxon>
        <taxon>Bacillaceae</taxon>
        <taxon>Peribacillus</taxon>
    </lineage>
</organism>
<dbReference type="Pfam" id="PF00293">
    <property type="entry name" value="NUDIX"/>
    <property type="match status" value="1"/>
</dbReference>
<protein>
    <submittedName>
        <fullName evidence="8">8-oxo-dGTP pyrophosphatase MutT (NUDIX family)</fullName>
    </submittedName>
</protein>
<dbReference type="EMBL" id="JAFBFI010000002">
    <property type="protein sequence ID" value="MBM7691125.1"/>
    <property type="molecule type" value="Genomic_DNA"/>
</dbReference>
<dbReference type="PANTHER" id="PTHR12992:SF11">
    <property type="entry name" value="MITOCHONDRIAL COENZYME A DIPHOSPHATASE NUDT8"/>
    <property type="match status" value="1"/>
</dbReference>
<keyword evidence="6" id="KW-0464">Manganese</keyword>
<evidence type="ECO:0000313" key="8">
    <source>
        <dbReference type="EMBL" id="MBM7691125.1"/>
    </source>
</evidence>